<proteinExistence type="predicted"/>
<sequence length="236" mass="26729">MSLFFPLTGRTSLALAVEPKTSQLFWLTASPISLSPWPTFSENTFYAGGTGSDNKAEFSSASSISSLPFLPTDWDYGDQTTPNEIVGRVREKKLASMRSTEAGRTLSNGAEVEVEDDDFDNDFETEQEDEEAEEEGDDQIWREEEMWRDYRIESSALDGSGRRVLVPSVSLGRRPCCLTYAIHLSRIYWIDEIDNKIEWIQSSTLSGTSFFIQCTFLRVHLRRNVCSDAHMCPEGY</sequence>
<gene>
    <name evidence="2" type="ORF">PXEA_LOCUS20873</name>
</gene>
<evidence type="ECO:0000313" key="3">
    <source>
        <dbReference type="Proteomes" id="UP000784294"/>
    </source>
</evidence>
<dbReference type="AlphaFoldDB" id="A0A448X436"/>
<organism evidence="2 3">
    <name type="scientific">Protopolystoma xenopodis</name>
    <dbReference type="NCBI Taxonomy" id="117903"/>
    <lineage>
        <taxon>Eukaryota</taxon>
        <taxon>Metazoa</taxon>
        <taxon>Spiralia</taxon>
        <taxon>Lophotrochozoa</taxon>
        <taxon>Platyhelminthes</taxon>
        <taxon>Monogenea</taxon>
        <taxon>Polyopisthocotylea</taxon>
        <taxon>Polystomatidea</taxon>
        <taxon>Polystomatidae</taxon>
        <taxon>Protopolystoma</taxon>
    </lineage>
</organism>
<accession>A0A448X436</accession>
<comment type="caution">
    <text evidence="2">The sequence shown here is derived from an EMBL/GenBank/DDBJ whole genome shotgun (WGS) entry which is preliminary data.</text>
</comment>
<reference evidence="2" key="1">
    <citation type="submission" date="2018-11" db="EMBL/GenBank/DDBJ databases">
        <authorList>
            <consortium name="Pathogen Informatics"/>
        </authorList>
    </citation>
    <scope>NUCLEOTIDE SEQUENCE</scope>
</reference>
<dbReference type="EMBL" id="CAAALY010087215">
    <property type="protein sequence ID" value="VEL27433.1"/>
    <property type="molecule type" value="Genomic_DNA"/>
</dbReference>
<feature type="region of interest" description="Disordered" evidence="1">
    <location>
        <begin position="99"/>
        <end position="140"/>
    </location>
</feature>
<dbReference type="Gene3D" id="2.120.10.30">
    <property type="entry name" value="TolB, C-terminal domain"/>
    <property type="match status" value="1"/>
</dbReference>
<dbReference type="InterPro" id="IPR011042">
    <property type="entry name" value="6-blade_b-propeller_TolB-like"/>
</dbReference>
<evidence type="ECO:0000256" key="1">
    <source>
        <dbReference type="SAM" id="MobiDB-lite"/>
    </source>
</evidence>
<dbReference type="Proteomes" id="UP000784294">
    <property type="component" value="Unassembled WGS sequence"/>
</dbReference>
<feature type="compositionally biased region" description="Acidic residues" evidence="1">
    <location>
        <begin position="112"/>
        <end position="138"/>
    </location>
</feature>
<protein>
    <submittedName>
        <fullName evidence="2">Uncharacterized protein</fullName>
    </submittedName>
</protein>
<name>A0A448X436_9PLAT</name>
<evidence type="ECO:0000313" key="2">
    <source>
        <dbReference type="EMBL" id="VEL27433.1"/>
    </source>
</evidence>
<keyword evidence="3" id="KW-1185">Reference proteome</keyword>